<sequence>MDRVELSRVQQELFAKRKSSLRMYQEMMVGSHRFLDLLKYELITSIFSPLPGALGLYLRKQFYRSLFKNIGRNVFFGKDITLRQPCKIKVGHNTIIDDCCQLIADGENSTGIELGSNVILNQNVRLKGDGSLKIGDNTKINSNCSITFGDNVKIGKNVLIGGYSSIIGALTHRFDRTDIPIIAQGKESKGGIIIEDNVWIGASVVILNGVSIGKDSIIGAGSVVTKSIPEFSIAFGVPARVVKRRK</sequence>
<evidence type="ECO:0000313" key="2">
    <source>
        <dbReference type="EMBL" id="KCZ72306.1"/>
    </source>
</evidence>
<proteinExistence type="predicted"/>
<dbReference type="Gene3D" id="2.160.10.10">
    <property type="entry name" value="Hexapeptide repeat proteins"/>
    <property type="match status" value="2"/>
</dbReference>
<accession>A0A062UZF2</accession>
<organism evidence="2 3">
    <name type="scientific">Candidatus Methanoperedens nitratireducens</name>
    <dbReference type="NCBI Taxonomy" id="1392998"/>
    <lineage>
        <taxon>Archaea</taxon>
        <taxon>Methanobacteriati</taxon>
        <taxon>Methanobacteriota</taxon>
        <taxon>Stenosarchaea group</taxon>
        <taxon>Methanomicrobia</taxon>
        <taxon>Methanosarcinales</taxon>
        <taxon>ANME-2 cluster</taxon>
        <taxon>Candidatus Methanoperedentaceae</taxon>
        <taxon>Candidatus Methanoperedens</taxon>
    </lineage>
</organism>
<dbReference type="GO" id="GO:0016740">
    <property type="term" value="F:transferase activity"/>
    <property type="evidence" value="ECO:0007669"/>
    <property type="project" value="UniProtKB-KW"/>
</dbReference>
<evidence type="ECO:0000313" key="3">
    <source>
        <dbReference type="Proteomes" id="UP000027153"/>
    </source>
</evidence>
<dbReference type="InterPro" id="IPR051159">
    <property type="entry name" value="Hexapeptide_acetyltransf"/>
</dbReference>
<dbReference type="Pfam" id="PF00132">
    <property type="entry name" value="Hexapep"/>
    <property type="match status" value="1"/>
</dbReference>
<protein>
    <submittedName>
        <fullName evidence="2">Acetyltransferase (Isoleucine patch superfamily)</fullName>
    </submittedName>
</protein>
<evidence type="ECO:0000256" key="1">
    <source>
        <dbReference type="ARBA" id="ARBA00022679"/>
    </source>
</evidence>
<dbReference type="SUPFAM" id="SSF51161">
    <property type="entry name" value="Trimeric LpxA-like enzymes"/>
    <property type="match status" value="2"/>
</dbReference>
<dbReference type="PANTHER" id="PTHR23416">
    <property type="entry name" value="SIALIC ACID SYNTHASE-RELATED"/>
    <property type="match status" value="1"/>
</dbReference>
<comment type="caution">
    <text evidence="2">The sequence shown here is derived from an EMBL/GenBank/DDBJ whole genome shotgun (WGS) entry which is preliminary data.</text>
</comment>
<keyword evidence="1 2" id="KW-0808">Transferase</keyword>
<dbReference type="CDD" id="cd04647">
    <property type="entry name" value="LbH_MAT_like"/>
    <property type="match status" value="1"/>
</dbReference>
<dbReference type="AlphaFoldDB" id="A0A062UZF2"/>
<gene>
    <name evidence="2" type="ORF">ANME2D_01712</name>
</gene>
<dbReference type="PANTHER" id="PTHR23416:SF78">
    <property type="entry name" value="LIPOPOLYSACCHARIDE BIOSYNTHESIS O-ACETYL TRANSFERASE WBBJ-RELATED"/>
    <property type="match status" value="1"/>
</dbReference>
<dbReference type="InterPro" id="IPR018357">
    <property type="entry name" value="Hexapep_transf_CS"/>
</dbReference>
<keyword evidence="3" id="KW-1185">Reference proteome</keyword>
<dbReference type="Proteomes" id="UP000027153">
    <property type="component" value="Unassembled WGS sequence"/>
</dbReference>
<dbReference type="RefSeq" id="WP_048090420.1">
    <property type="nucleotide sequence ID" value="NZ_JMIY01000003.1"/>
</dbReference>
<dbReference type="EMBL" id="JMIY01000003">
    <property type="protein sequence ID" value="KCZ72306.1"/>
    <property type="molecule type" value="Genomic_DNA"/>
</dbReference>
<name>A0A062UZF2_9EURY</name>
<dbReference type="InterPro" id="IPR001451">
    <property type="entry name" value="Hexapep"/>
</dbReference>
<dbReference type="OrthoDB" id="1475at2157"/>
<reference evidence="2 3" key="1">
    <citation type="journal article" date="2013" name="Nature">
        <title>Anaerobic oxidation of methane coupled to nitrate reduction in a novel archaeal lineage.</title>
        <authorList>
            <person name="Haroon M.F."/>
            <person name="Hu S."/>
            <person name="Shi Y."/>
            <person name="Imelfort M."/>
            <person name="Keller J."/>
            <person name="Hugenholtz P."/>
            <person name="Yuan Z."/>
            <person name="Tyson G.W."/>
        </authorList>
    </citation>
    <scope>NUCLEOTIDE SEQUENCE [LARGE SCALE GENOMIC DNA]</scope>
    <source>
        <strain evidence="2 3">ANME-2d</strain>
    </source>
</reference>
<dbReference type="PROSITE" id="PS00101">
    <property type="entry name" value="HEXAPEP_TRANSFERASES"/>
    <property type="match status" value="1"/>
</dbReference>
<dbReference type="InterPro" id="IPR011004">
    <property type="entry name" value="Trimer_LpxA-like_sf"/>
</dbReference>